<evidence type="ECO:0000259" key="5">
    <source>
        <dbReference type="PROSITE" id="PS50086"/>
    </source>
</evidence>
<dbReference type="PROSITE" id="PS50086">
    <property type="entry name" value="TBC_RABGAP"/>
    <property type="match status" value="1"/>
</dbReference>
<feature type="region of interest" description="Disordered" evidence="4">
    <location>
        <begin position="61"/>
        <end position="81"/>
    </location>
</feature>
<dbReference type="Gene3D" id="1.10.472.80">
    <property type="entry name" value="Ypt/Rab-GAP domain of gyp1p, domain 3"/>
    <property type="match status" value="1"/>
</dbReference>
<dbReference type="FunFam" id="1.10.8.270:FF:000003">
    <property type="entry name" value="Ecotropic viral integration site 5"/>
    <property type="match status" value="1"/>
</dbReference>
<protein>
    <submittedName>
        <fullName evidence="7">Ecotropic viral integration site 5 ortholog isoform X1</fullName>
    </submittedName>
</protein>
<dbReference type="PANTHER" id="PTHR47219:SF22">
    <property type="entry name" value="RAB-GAP TBC DOMAIN-CONTAINING PROTEIN"/>
    <property type="match status" value="1"/>
</dbReference>
<dbReference type="SMART" id="SM00164">
    <property type="entry name" value="TBC"/>
    <property type="match status" value="1"/>
</dbReference>
<evidence type="ECO:0000256" key="1">
    <source>
        <dbReference type="ARBA" id="ARBA00022553"/>
    </source>
</evidence>
<dbReference type="GO" id="GO:0031267">
    <property type="term" value="F:small GTPase binding"/>
    <property type="evidence" value="ECO:0007669"/>
    <property type="project" value="UniProtKB-ARBA"/>
</dbReference>
<name>A0A6P4ICS3_DROKI</name>
<feature type="region of interest" description="Disordered" evidence="4">
    <location>
        <begin position="1"/>
        <end position="36"/>
    </location>
</feature>
<dbReference type="GO" id="GO:0005096">
    <property type="term" value="F:GTPase activator activity"/>
    <property type="evidence" value="ECO:0007669"/>
    <property type="project" value="TreeGrafter"/>
</dbReference>
<dbReference type="Proteomes" id="UP001652661">
    <property type="component" value="Chromosome X"/>
</dbReference>
<organism evidence="6 7">
    <name type="scientific">Drosophila kikkawai</name>
    <name type="common">Fruit fly</name>
    <dbReference type="NCBI Taxonomy" id="30033"/>
    <lineage>
        <taxon>Eukaryota</taxon>
        <taxon>Metazoa</taxon>
        <taxon>Ecdysozoa</taxon>
        <taxon>Arthropoda</taxon>
        <taxon>Hexapoda</taxon>
        <taxon>Insecta</taxon>
        <taxon>Pterygota</taxon>
        <taxon>Neoptera</taxon>
        <taxon>Endopterygota</taxon>
        <taxon>Diptera</taxon>
        <taxon>Brachycera</taxon>
        <taxon>Muscomorpha</taxon>
        <taxon>Ephydroidea</taxon>
        <taxon>Drosophilidae</taxon>
        <taxon>Drosophila</taxon>
        <taxon>Sophophora</taxon>
    </lineage>
</organism>
<dbReference type="OrthoDB" id="295078at2759"/>
<accession>A0A6P4ICS3</accession>
<evidence type="ECO:0000256" key="4">
    <source>
        <dbReference type="SAM" id="MobiDB-lite"/>
    </source>
</evidence>
<proteinExistence type="predicted"/>
<dbReference type="Gene3D" id="1.10.8.270">
    <property type="entry name" value="putative rabgap domain of human tbc1 domain family member 14 like domains"/>
    <property type="match status" value="1"/>
</dbReference>
<dbReference type="AlphaFoldDB" id="A0A6P4ICS3"/>
<gene>
    <name evidence="7" type="primary">Evi5</name>
</gene>
<dbReference type="InterPro" id="IPR050302">
    <property type="entry name" value="Rab_GAP_TBC_domain"/>
</dbReference>
<dbReference type="FunFam" id="1.10.472.80:FF:000002">
    <property type="entry name" value="Ecotropic viral integration site 5"/>
    <property type="match status" value="1"/>
</dbReference>
<feature type="coiled-coil region" evidence="3">
    <location>
        <begin position="501"/>
        <end position="582"/>
    </location>
</feature>
<dbReference type="InterPro" id="IPR000195">
    <property type="entry name" value="Rab-GAP-TBC_dom"/>
</dbReference>
<evidence type="ECO:0000313" key="7">
    <source>
        <dbReference type="RefSeq" id="XP_017021539.1"/>
    </source>
</evidence>
<feature type="compositionally biased region" description="Polar residues" evidence="4">
    <location>
        <begin position="71"/>
        <end position="81"/>
    </location>
</feature>
<evidence type="ECO:0000256" key="3">
    <source>
        <dbReference type="SAM" id="Coils"/>
    </source>
</evidence>
<keyword evidence="2 3" id="KW-0175">Coiled coil</keyword>
<evidence type="ECO:0000313" key="6">
    <source>
        <dbReference type="Proteomes" id="UP001652661"/>
    </source>
</evidence>
<reference evidence="7" key="1">
    <citation type="submission" date="2025-08" db="UniProtKB">
        <authorList>
            <consortium name="RefSeq"/>
        </authorList>
    </citation>
    <scope>IDENTIFICATION</scope>
    <source>
        <strain evidence="7">14028-0561.14</strain>
        <tissue evidence="7">Whole fly</tissue>
    </source>
</reference>
<dbReference type="SUPFAM" id="SSF47923">
    <property type="entry name" value="Ypt/Rab-GAP domain of gyp1p"/>
    <property type="match status" value="2"/>
</dbReference>
<evidence type="ECO:0000256" key="2">
    <source>
        <dbReference type="ARBA" id="ARBA00023054"/>
    </source>
</evidence>
<dbReference type="InterPro" id="IPR035969">
    <property type="entry name" value="Rab-GAP_TBC_sf"/>
</dbReference>
<dbReference type="Pfam" id="PF00566">
    <property type="entry name" value="RabGAP-TBC"/>
    <property type="match status" value="1"/>
</dbReference>
<feature type="coiled-coil region" evidence="3">
    <location>
        <begin position="630"/>
        <end position="771"/>
    </location>
</feature>
<keyword evidence="1" id="KW-0597">Phosphoprotein</keyword>
<dbReference type="Gene3D" id="1.10.10.750">
    <property type="entry name" value="Ypt/Rab-GAP domain of gyp1p, domain 1"/>
    <property type="match status" value="1"/>
</dbReference>
<dbReference type="RefSeq" id="XP_017021539.1">
    <property type="nucleotide sequence ID" value="XM_017166050.3"/>
</dbReference>
<feature type="domain" description="Rab-GAP TBC" evidence="5">
    <location>
        <begin position="118"/>
        <end position="302"/>
    </location>
</feature>
<keyword evidence="6" id="KW-1185">Reference proteome</keyword>
<dbReference type="PANTHER" id="PTHR47219">
    <property type="entry name" value="RAB GTPASE-ACTIVATING PROTEIN 1-LIKE"/>
    <property type="match status" value="1"/>
</dbReference>
<feature type="coiled-coil region" evidence="3">
    <location>
        <begin position="355"/>
        <end position="389"/>
    </location>
</feature>
<sequence length="810" mass="93206">MTLTTTTTASSAESQAKMDVKGNDPLPPGEENLPTSEMDLLAKLEAANKLIESDAKSLNSLHSTHSRKNSDTSQISLTSSGNSVAEEDVWTTWATILYDWDGALKRKNPCVSELVRRGIPHHFRAIVWQQLSGAAEADKKQYAEYIKATSACEKVIRRDIARTYPEVDFFKEKDGPGQEALFNVIKAYSLHDREVGYCQGSGFIVGLLLMQMPEEEAFAVLVQIMQQHRMRHMFKPSMSELGLCMYQLESLVQEQIPDMHIHFQQQGFQTTMYASSWFLTLYTTTLNVNLSCRIMDVFLSEGMEFIFKVALALLLTGKETLLCLDMEAMLKFFQKELPGRVEADVEGFFNLAYSIKLNSKRMKKMEKEYQDLKKKEQEEMAELRRLRRENCLLKQRNELLEAESAELADRLVRGQVSRAEEEETSFAIQTELMQLRRSYLEVSHHLENANEEVRGLSLRLQENNVSIDSNNSRQSSIDELCMKEEALKQRDEMVSCLLEELVKVRQGLAESEDQIRNLKAKVEELEEDKKTLRETTPDNSVAHLQDELIASKLREAEASLSLKDLKQRVQELSTQWQRQLAENQRSETERTTNAVDSTPKKLLTNFFDSSKSSEHTQKLEEELMTTRIREMETLTELKELRLKVMELETQVQVSTNQLRRQDEEHKKLKEELEMAVTREKDMANKAREQQHRYSDLESRMKDELMNVKIKFTEQSQTVAELKQEISRLETKNSEMLAEGELRANLDESDKVRDLQDRLADMKAELTALKSRGKFPGTKLRSSSSIQSIESTEIDFNDLNMVRRGSTELST</sequence>